<evidence type="ECO:0000313" key="1">
    <source>
        <dbReference type="EMBL" id="MFC4588732.1"/>
    </source>
</evidence>
<accession>A0ABV9EH45</accession>
<gene>
    <name evidence="1" type="ORF">ACFO8L_21770</name>
</gene>
<evidence type="ECO:0000313" key="2">
    <source>
        <dbReference type="Proteomes" id="UP001595891"/>
    </source>
</evidence>
<dbReference type="Proteomes" id="UP001595891">
    <property type="component" value="Unassembled WGS sequence"/>
</dbReference>
<name>A0ABV9EH45_9ACTN</name>
<proteinExistence type="predicted"/>
<sequence length="319" mass="36297">MKTLIPYPTLDGEIVLEVKEARLDGKPLSLTLISSMEQVVALHQVERNDWERARIVLRMRTPQELMSDEWVDVACAAVLTEKKTNVRLVTPLKRQSDNSWIGVAELHRDWHVGQAEVEGIVTATVADVQGRVIARTRRRWTVDLHLRTPTRKRTIRTVWKDFSSEENVYLHPYKGDPWAIEAADDEPVVYLNSGFEGLQFLLDSASRSDRAVQNAVAGQIAGDCWAALFNTAVYSIDVEDGEPQWPVGWKESVLRRMLPDVYPDRSPDDALVELCERRRQGESGGELQTRVLHAATKQARMSRSLSVFIRTLRTVEEEK</sequence>
<organism evidence="1 2">
    <name type="scientific">Sphaerisporangium corydalis</name>
    <dbReference type="NCBI Taxonomy" id="1441875"/>
    <lineage>
        <taxon>Bacteria</taxon>
        <taxon>Bacillati</taxon>
        <taxon>Actinomycetota</taxon>
        <taxon>Actinomycetes</taxon>
        <taxon>Streptosporangiales</taxon>
        <taxon>Streptosporangiaceae</taxon>
        <taxon>Sphaerisporangium</taxon>
    </lineage>
</organism>
<reference evidence="2" key="1">
    <citation type="journal article" date="2019" name="Int. J. Syst. Evol. Microbiol.">
        <title>The Global Catalogue of Microorganisms (GCM) 10K type strain sequencing project: providing services to taxonomists for standard genome sequencing and annotation.</title>
        <authorList>
            <consortium name="The Broad Institute Genomics Platform"/>
            <consortium name="The Broad Institute Genome Sequencing Center for Infectious Disease"/>
            <person name="Wu L."/>
            <person name="Ma J."/>
        </authorList>
    </citation>
    <scope>NUCLEOTIDE SEQUENCE [LARGE SCALE GENOMIC DNA]</scope>
    <source>
        <strain evidence="2">CCUG 49560</strain>
    </source>
</reference>
<keyword evidence="2" id="KW-1185">Reference proteome</keyword>
<dbReference type="RefSeq" id="WP_262842356.1">
    <property type="nucleotide sequence ID" value="NZ_JANZYP010000010.1"/>
</dbReference>
<protein>
    <submittedName>
        <fullName evidence="1">Uncharacterized protein</fullName>
    </submittedName>
</protein>
<dbReference type="EMBL" id="JBHSFN010000013">
    <property type="protein sequence ID" value="MFC4588732.1"/>
    <property type="molecule type" value="Genomic_DNA"/>
</dbReference>
<comment type="caution">
    <text evidence="1">The sequence shown here is derived from an EMBL/GenBank/DDBJ whole genome shotgun (WGS) entry which is preliminary data.</text>
</comment>